<dbReference type="PANTHER" id="PTHR33678">
    <property type="entry name" value="BLL1576 PROTEIN"/>
    <property type="match status" value="1"/>
</dbReference>
<dbReference type="Pfam" id="PF13817">
    <property type="entry name" value="DDE_Tnp_IS66_C"/>
    <property type="match status" value="1"/>
</dbReference>
<dbReference type="EMBL" id="CP022196">
    <property type="protein sequence ID" value="ATG47134.1"/>
    <property type="molecule type" value="Genomic_DNA"/>
</dbReference>
<dbReference type="KEGG" id="ceh:CEW89_05830"/>
<name>A0A291GAP5_9RHOB</name>
<keyword evidence="4" id="KW-1185">Reference proteome</keyword>
<evidence type="ECO:0000259" key="1">
    <source>
        <dbReference type="Pfam" id="PF03050"/>
    </source>
</evidence>
<evidence type="ECO:0000313" key="3">
    <source>
        <dbReference type="EMBL" id="ATG47134.1"/>
    </source>
</evidence>
<organism evidence="3 4">
    <name type="scientific">Celeribacter ethanolicus</name>
    <dbReference type="NCBI Taxonomy" id="1758178"/>
    <lineage>
        <taxon>Bacteria</taxon>
        <taxon>Pseudomonadati</taxon>
        <taxon>Pseudomonadota</taxon>
        <taxon>Alphaproteobacteria</taxon>
        <taxon>Rhodobacterales</taxon>
        <taxon>Roseobacteraceae</taxon>
        <taxon>Celeribacter</taxon>
    </lineage>
</organism>
<accession>A0A291GAP5</accession>
<dbReference type="AlphaFoldDB" id="A0A291GAP5"/>
<dbReference type="InterPro" id="IPR052344">
    <property type="entry name" value="Transposase-related"/>
</dbReference>
<dbReference type="InterPro" id="IPR039552">
    <property type="entry name" value="IS66_C"/>
</dbReference>
<dbReference type="InterPro" id="IPR004291">
    <property type="entry name" value="Transposase_IS66_central"/>
</dbReference>
<protein>
    <submittedName>
        <fullName evidence="3">Uncharacterized protein</fullName>
    </submittedName>
</protein>
<gene>
    <name evidence="3" type="ORF">CEW89_05830</name>
</gene>
<dbReference type="Proteomes" id="UP000217935">
    <property type="component" value="Chromosome"/>
</dbReference>
<sequence length="218" mass="25113">MIVPDTNILFGSCCRVELCLQLATHRRTNRVGGVSRGLDKACRGSLLELGYQSRVFLRRTQIEGSFFSPVQSPSHHRGAHRRQFSVPILERLKAFLVTHADRHLSKNKMGQAIRYVLRQWGDLTRFVDDGRIDLDTNAVERMFKPTILLRKNVHFLGSDEGAEAWGIHSSIIETCKLNGVNAEPYLKWVFDQIAMKLPRSEYEKLLPWNAPPEFWIKR</sequence>
<evidence type="ECO:0000259" key="2">
    <source>
        <dbReference type="Pfam" id="PF13817"/>
    </source>
</evidence>
<feature type="domain" description="Transposase IS66 central" evidence="1">
    <location>
        <begin position="74"/>
        <end position="163"/>
    </location>
</feature>
<dbReference type="STRING" id="1758178.GCA_001550095_01316"/>
<feature type="domain" description="Transposase IS66 C-terminal" evidence="2">
    <location>
        <begin position="170"/>
        <end position="208"/>
    </location>
</feature>
<evidence type="ECO:0000313" key="4">
    <source>
        <dbReference type="Proteomes" id="UP000217935"/>
    </source>
</evidence>
<dbReference type="PANTHER" id="PTHR33678:SF1">
    <property type="entry name" value="BLL1576 PROTEIN"/>
    <property type="match status" value="1"/>
</dbReference>
<reference evidence="3 4" key="1">
    <citation type="submission" date="2017-06" db="EMBL/GenBank/DDBJ databases">
        <title>Celeribacter sp. TSPH2 complete genome sequence.</title>
        <authorList>
            <person name="Woo J.-H."/>
            <person name="Kim H.-S."/>
        </authorList>
    </citation>
    <scope>NUCLEOTIDE SEQUENCE [LARGE SCALE GENOMIC DNA]</scope>
    <source>
        <strain evidence="3 4">TSPH2</strain>
    </source>
</reference>
<dbReference type="Pfam" id="PF03050">
    <property type="entry name" value="DDE_Tnp_IS66"/>
    <property type="match status" value="1"/>
</dbReference>
<proteinExistence type="predicted"/>